<protein>
    <submittedName>
        <fullName evidence="2">Uncharacterized protein</fullName>
    </submittedName>
</protein>
<keyword evidence="3" id="KW-1185">Reference proteome</keyword>
<proteinExistence type="predicted"/>
<evidence type="ECO:0000256" key="1">
    <source>
        <dbReference type="SAM" id="Phobius"/>
    </source>
</evidence>
<keyword evidence="1" id="KW-1133">Transmembrane helix</keyword>
<comment type="caution">
    <text evidence="2">The sequence shown here is derived from an EMBL/GenBank/DDBJ whole genome shotgun (WGS) entry which is preliminary data.</text>
</comment>
<feature type="transmembrane region" description="Helical" evidence="1">
    <location>
        <begin position="38"/>
        <end position="58"/>
    </location>
</feature>
<organism evidence="2 3">
    <name type="scientific">Marinifilum breve</name>
    <dbReference type="NCBI Taxonomy" id="2184082"/>
    <lineage>
        <taxon>Bacteria</taxon>
        <taxon>Pseudomonadati</taxon>
        <taxon>Bacteroidota</taxon>
        <taxon>Bacteroidia</taxon>
        <taxon>Marinilabiliales</taxon>
        <taxon>Marinifilaceae</taxon>
    </lineage>
</organism>
<reference evidence="2 3" key="1">
    <citation type="submission" date="2018-05" db="EMBL/GenBank/DDBJ databases">
        <title>Marinifilum breve JC075T sp. nov., a marine bacterium isolated from Yongle Blue Hole in the South China Sea.</title>
        <authorList>
            <person name="Fu T."/>
        </authorList>
    </citation>
    <scope>NUCLEOTIDE SEQUENCE [LARGE SCALE GENOMIC DNA]</scope>
    <source>
        <strain evidence="2 3">JC075</strain>
    </source>
</reference>
<dbReference type="AlphaFoldDB" id="A0A2V3ZS62"/>
<sequence>MGNFSEQIKRNEENYDEDYFDPDNIRNQLSKKSKKRELSTWLIIRIIMFICFAGYILYTINQI</sequence>
<evidence type="ECO:0000313" key="2">
    <source>
        <dbReference type="EMBL" id="PXX97041.1"/>
    </source>
</evidence>
<dbReference type="Proteomes" id="UP000248079">
    <property type="component" value="Unassembled WGS sequence"/>
</dbReference>
<dbReference type="RefSeq" id="WP_110362454.1">
    <property type="nucleotide sequence ID" value="NZ_QFLI01000010.1"/>
</dbReference>
<accession>A0A2V3ZS62</accession>
<name>A0A2V3ZS62_9BACT</name>
<gene>
    <name evidence="2" type="ORF">DF185_18630</name>
</gene>
<dbReference type="EMBL" id="QFLI01000010">
    <property type="protein sequence ID" value="PXX97041.1"/>
    <property type="molecule type" value="Genomic_DNA"/>
</dbReference>
<evidence type="ECO:0000313" key="3">
    <source>
        <dbReference type="Proteomes" id="UP000248079"/>
    </source>
</evidence>
<keyword evidence="1" id="KW-0812">Transmembrane</keyword>
<keyword evidence="1" id="KW-0472">Membrane</keyword>